<organism evidence="2 3">
    <name type="scientific">Halobacillus seohaensis</name>
    <dbReference type="NCBI Taxonomy" id="447421"/>
    <lineage>
        <taxon>Bacteria</taxon>
        <taxon>Bacillati</taxon>
        <taxon>Bacillota</taxon>
        <taxon>Bacilli</taxon>
        <taxon>Bacillales</taxon>
        <taxon>Bacillaceae</taxon>
        <taxon>Halobacillus</taxon>
    </lineage>
</organism>
<comment type="caution">
    <text evidence="2">The sequence shown here is derived from an EMBL/GenBank/DDBJ whole genome shotgun (WGS) entry which is preliminary data.</text>
</comment>
<protein>
    <submittedName>
        <fullName evidence="2">NTP transferase domain-containing protein</fullName>
    </submittedName>
</protein>
<feature type="domain" description="MobA-like NTP transferase" evidence="1">
    <location>
        <begin position="8"/>
        <end position="179"/>
    </location>
</feature>
<dbReference type="InterPro" id="IPR029044">
    <property type="entry name" value="Nucleotide-diphossugar_trans"/>
</dbReference>
<dbReference type="PANTHER" id="PTHR43777">
    <property type="entry name" value="MOLYBDENUM COFACTOR CYTIDYLYLTRANSFERASE"/>
    <property type="match status" value="1"/>
</dbReference>
<evidence type="ECO:0000313" key="3">
    <source>
        <dbReference type="Proteomes" id="UP001596410"/>
    </source>
</evidence>
<name>A0ABW2ETJ9_9BACI</name>
<dbReference type="EMBL" id="JBHSZV010000054">
    <property type="protein sequence ID" value="MFC7063769.1"/>
    <property type="molecule type" value="Genomic_DNA"/>
</dbReference>
<accession>A0ABW2ETJ9</accession>
<dbReference type="CDD" id="cd04182">
    <property type="entry name" value="GT_2_like_f"/>
    <property type="match status" value="1"/>
</dbReference>
<proteinExistence type="predicted"/>
<gene>
    <name evidence="2" type="ORF">ACFQIC_18380</name>
</gene>
<dbReference type="PANTHER" id="PTHR43777:SF1">
    <property type="entry name" value="MOLYBDENUM COFACTOR CYTIDYLYLTRANSFERASE"/>
    <property type="match status" value="1"/>
</dbReference>
<dbReference type="Proteomes" id="UP001596410">
    <property type="component" value="Unassembled WGS sequence"/>
</dbReference>
<keyword evidence="2" id="KW-0808">Transferase</keyword>
<dbReference type="InterPro" id="IPR025877">
    <property type="entry name" value="MobA-like_NTP_Trfase"/>
</dbReference>
<dbReference type="SUPFAM" id="SSF53448">
    <property type="entry name" value="Nucleotide-diphospho-sugar transferases"/>
    <property type="match status" value="1"/>
</dbReference>
<evidence type="ECO:0000259" key="1">
    <source>
        <dbReference type="Pfam" id="PF12804"/>
    </source>
</evidence>
<sequence length="213" mass="23865">MSRSCIIGIVLAAGKSSRMKKNKLSLPLEDTTIGSRAVQSALESRLDHVLLVTKEKDALAWLSTSLFDKSTHRRWSQVQCADADRGQAYSLRCGVQAAINRQATAIVVILADQPLIKAEMINDLIDRFQIASIQGEAIEFTASTYKGRIQPPILFSSNLFSMLMQLKGDKGARTVLRRKSPSDGITVEYDDRSCFYDIDTEDDYKWLKEMNKL</sequence>
<dbReference type="RefSeq" id="WP_204711619.1">
    <property type="nucleotide sequence ID" value="NZ_JBHSZV010000054.1"/>
</dbReference>
<reference evidence="3" key="1">
    <citation type="journal article" date="2019" name="Int. J. Syst. Evol. Microbiol.">
        <title>The Global Catalogue of Microorganisms (GCM) 10K type strain sequencing project: providing services to taxonomists for standard genome sequencing and annotation.</title>
        <authorList>
            <consortium name="The Broad Institute Genomics Platform"/>
            <consortium name="The Broad Institute Genome Sequencing Center for Infectious Disease"/>
            <person name="Wu L."/>
            <person name="Ma J."/>
        </authorList>
    </citation>
    <scope>NUCLEOTIDE SEQUENCE [LARGE SCALE GENOMIC DNA]</scope>
    <source>
        <strain evidence="3">CGMCC 4.1621</strain>
    </source>
</reference>
<dbReference type="Gene3D" id="3.90.550.10">
    <property type="entry name" value="Spore Coat Polysaccharide Biosynthesis Protein SpsA, Chain A"/>
    <property type="match status" value="1"/>
</dbReference>
<dbReference type="GO" id="GO:0016740">
    <property type="term" value="F:transferase activity"/>
    <property type="evidence" value="ECO:0007669"/>
    <property type="project" value="UniProtKB-KW"/>
</dbReference>
<keyword evidence="3" id="KW-1185">Reference proteome</keyword>
<evidence type="ECO:0000313" key="2">
    <source>
        <dbReference type="EMBL" id="MFC7063769.1"/>
    </source>
</evidence>
<dbReference type="Pfam" id="PF12804">
    <property type="entry name" value="NTP_transf_3"/>
    <property type="match status" value="1"/>
</dbReference>